<dbReference type="Gene3D" id="3.40.710.10">
    <property type="entry name" value="DD-peptidase/beta-lactamase superfamily"/>
    <property type="match status" value="1"/>
</dbReference>
<evidence type="ECO:0000256" key="4">
    <source>
        <dbReference type="SAM" id="Phobius"/>
    </source>
</evidence>
<sequence>MKTKIITVSQCVAPCPRRVTVPLSGFRFWLIRAGAVLCGLALPAGVAWAARADAMADSVARIVDGRPGFFAVYAAPSGKAPDVCLHCDEPINAASTIKLFVMDAAYAAFRDGTLKPDEAIVVHNRFHSLVGTGSFALDQKEDSYDPLYAQAGQPVTVIELLRVMIQYSSNLATNLMIERLGVLPIRAVVARQGLEGIVFGRMIEDFDADAQGIRNRVTARGLGGFLQKLDQGAIVGPEESRAMISIMLGQTFNDIIPPPLPGGTPVAHKTGWVNGVRNDAAIVFLPNGAHYILVELSRDLPDEAAGIRVLNAVSGTVFTAYHRRLGGP</sequence>
<comment type="catalytic activity">
    <reaction evidence="1">
        <text>a beta-lactam + H2O = a substituted beta-amino acid</text>
        <dbReference type="Rhea" id="RHEA:20401"/>
        <dbReference type="ChEBI" id="CHEBI:15377"/>
        <dbReference type="ChEBI" id="CHEBI:35627"/>
        <dbReference type="ChEBI" id="CHEBI:140347"/>
        <dbReference type="EC" id="3.5.2.6"/>
    </reaction>
</comment>
<keyword evidence="6" id="KW-0378">Hydrolase</keyword>
<dbReference type="GO" id="GO:0046677">
    <property type="term" value="P:response to antibiotic"/>
    <property type="evidence" value="ECO:0007669"/>
    <property type="project" value="InterPro"/>
</dbReference>
<name>A0A7W4KC09_9PROT</name>
<comment type="caution">
    <text evidence="6">The sequence shown here is derived from an EMBL/GenBank/DDBJ whole genome shotgun (WGS) entry which is preliminary data.</text>
</comment>
<dbReference type="Proteomes" id="UP000540556">
    <property type="component" value="Unassembled WGS sequence"/>
</dbReference>
<evidence type="ECO:0000259" key="5">
    <source>
        <dbReference type="Pfam" id="PF13354"/>
    </source>
</evidence>
<evidence type="ECO:0000313" key="7">
    <source>
        <dbReference type="Proteomes" id="UP000540556"/>
    </source>
</evidence>
<dbReference type="AlphaFoldDB" id="A0A7W4KC09"/>
<evidence type="ECO:0000256" key="2">
    <source>
        <dbReference type="ARBA" id="ARBA00009009"/>
    </source>
</evidence>
<evidence type="ECO:0000256" key="1">
    <source>
        <dbReference type="ARBA" id="ARBA00001526"/>
    </source>
</evidence>
<gene>
    <name evidence="6" type="ORF">HLH27_03825</name>
</gene>
<dbReference type="GO" id="GO:0030655">
    <property type="term" value="P:beta-lactam antibiotic catabolic process"/>
    <property type="evidence" value="ECO:0007669"/>
    <property type="project" value="InterPro"/>
</dbReference>
<evidence type="ECO:0000313" key="6">
    <source>
        <dbReference type="EMBL" id="MBB2204148.1"/>
    </source>
</evidence>
<dbReference type="SUPFAM" id="SSF56601">
    <property type="entry name" value="beta-lactamase/transpeptidase-like"/>
    <property type="match status" value="1"/>
</dbReference>
<dbReference type="PANTHER" id="PTHR35333:SF3">
    <property type="entry name" value="BETA-LACTAMASE-TYPE TRANSPEPTIDASE FOLD CONTAINING PROTEIN"/>
    <property type="match status" value="1"/>
</dbReference>
<feature type="transmembrane region" description="Helical" evidence="4">
    <location>
        <begin position="29"/>
        <end position="50"/>
    </location>
</feature>
<dbReference type="InterPro" id="IPR000871">
    <property type="entry name" value="Beta-lactam_class-A"/>
</dbReference>
<keyword evidence="4" id="KW-0812">Transmembrane</keyword>
<organism evidence="6 7">
    <name type="scientific">Gluconacetobacter takamatsuzukensis</name>
    <dbReference type="NCBI Taxonomy" id="1286190"/>
    <lineage>
        <taxon>Bacteria</taxon>
        <taxon>Pseudomonadati</taxon>
        <taxon>Pseudomonadota</taxon>
        <taxon>Alphaproteobacteria</taxon>
        <taxon>Acetobacterales</taxon>
        <taxon>Acetobacteraceae</taxon>
        <taxon>Gluconacetobacter</taxon>
    </lineage>
</organism>
<protein>
    <recommendedName>
        <fullName evidence="3">beta-lactamase</fullName>
        <ecNumber evidence="3">3.5.2.6</ecNumber>
    </recommendedName>
</protein>
<dbReference type="InterPro" id="IPR045155">
    <property type="entry name" value="Beta-lactam_cat"/>
</dbReference>
<keyword evidence="4" id="KW-0472">Membrane</keyword>
<dbReference type="EC" id="3.5.2.6" evidence="3"/>
<proteinExistence type="inferred from homology"/>
<accession>A0A7W4KC09</accession>
<keyword evidence="4" id="KW-1133">Transmembrane helix</keyword>
<comment type="similarity">
    <text evidence="2">Belongs to the class-A beta-lactamase family.</text>
</comment>
<feature type="domain" description="Beta-lactamase class A catalytic" evidence="5">
    <location>
        <begin position="84"/>
        <end position="294"/>
    </location>
</feature>
<dbReference type="InterPro" id="IPR012338">
    <property type="entry name" value="Beta-lactam/transpept-like"/>
</dbReference>
<keyword evidence="7" id="KW-1185">Reference proteome</keyword>
<dbReference type="Pfam" id="PF13354">
    <property type="entry name" value="Beta-lactamase2"/>
    <property type="match status" value="1"/>
</dbReference>
<dbReference type="EMBL" id="JABEQK010000002">
    <property type="protein sequence ID" value="MBB2204148.1"/>
    <property type="molecule type" value="Genomic_DNA"/>
</dbReference>
<reference evidence="6 7" key="1">
    <citation type="submission" date="2020-04" db="EMBL/GenBank/DDBJ databases">
        <title>Description of novel Gluconacetobacter.</title>
        <authorList>
            <person name="Sombolestani A."/>
        </authorList>
    </citation>
    <scope>NUCLEOTIDE SEQUENCE [LARGE SCALE GENOMIC DNA]</scope>
    <source>
        <strain evidence="6 7">LMG 27800</strain>
    </source>
</reference>
<evidence type="ECO:0000256" key="3">
    <source>
        <dbReference type="ARBA" id="ARBA00012865"/>
    </source>
</evidence>
<dbReference type="PANTHER" id="PTHR35333">
    <property type="entry name" value="BETA-LACTAMASE"/>
    <property type="match status" value="1"/>
</dbReference>
<dbReference type="GO" id="GO:0008800">
    <property type="term" value="F:beta-lactamase activity"/>
    <property type="evidence" value="ECO:0007669"/>
    <property type="project" value="UniProtKB-EC"/>
</dbReference>